<feature type="domain" description="Calcineurin-like phosphoesterase" evidence="2">
    <location>
        <begin position="19"/>
        <end position="196"/>
    </location>
</feature>
<dbReference type="InterPro" id="IPR011152">
    <property type="entry name" value="Pesterase_MJ0912"/>
</dbReference>
<dbReference type="GO" id="GO:0016791">
    <property type="term" value="F:phosphatase activity"/>
    <property type="evidence" value="ECO:0007669"/>
    <property type="project" value="TreeGrafter"/>
</dbReference>
<protein>
    <submittedName>
        <fullName evidence="3">Putative phosphoesterase</fullName>
    </submittedName>
</protein>
<dbReference type="GO" id="GO:0005737">
    <property type="term" value="C:cytoplasm"/>
    <property type="evidence" value="ECO:0007669"/>
    <property type="project" value="TreeGrafter"/>
</dbReference>
<name>A0A2T5J7A3_9SPHI</name>
<evidence type="ECO:0000313" key="3">
    <source>
        <dbReference type="EMBL" id="PTQ94989.1"/>
    </source>
</evidence>
<dbReference type="InterPro" id="IPR050126">
    <property type="entry name" value="Ap4A_hydrolase"/>
</dbReference>
<dbReference type="RefSeq" id="WP_107829809.1">
    <property type="nucleotide sequence ID" value="NZ_CP160205.1"/>
</dbReference>
<comment type="similarity">
    <text evidence="1">Belongs to the metallophosphoesterase superfamily. YfcE family.</text>
</comment>
<dbReference type="Gene3D" id="3.60.21.10">
    <property type="match status" value="1"/>
</dbReference>
<dbReference type="SUPFAM" id="SSF56300">
    <property type="entry name" value="Metallo-dependent phosphatases"/>
    <property type="match status" value="1"/>
</dbReference>
<evidence type="ECO:0000256" key="1">
    <source>
        <dbReference type="ARBA" id="ARBA00008950"/>
    </source>
</evidence>
<dbReference type="AlphaFoldDB" id="A0A2T5J7A3"/>
<dbReference type="PIRSF" id="PIRSF000883">
    <property type="entry name" value="Pesterase_MJ0912"/>
    <property type="match status" value="1"/>
</dbReference>
<evidence type="ECO:0000259" key="2">
    <source>
        <dbReference type="Pfam" id="PF12850"/>
    </source>
</evidence>
<keyword evidence="4" id="KW-1185">Reference proteome</keyword>
<evidence type="ECO:0000313" key="4">
    <source>
        <dbReference type="Proteomes" id="UP000244168"/>
    </source>
</evidence>
<dbReference type="InterPro" id="IPR024654">
    <property type="entry name" value="Calcineurin-like_PHP_lpxH"/>
</dbReference>
<accession>A0A2T5J7A3</accession>
<comment type="caution">
    <text evidence="3">The sequence shown here is derived from an EMBL/GenBank/DDBJ whole genome shotgun (WGS) entry which is preliminary data.</text>
</comment>
<dbReference type="PANTHER" id="PTHR42850">
    <property type="entry name" value="METALLOPHOSPHOESTERASE"/>
    <property type="match status" value="1"/>
</dbReference>
<dbReference type="InterPro" id="IPR029052">
    <property type="entry name" value="Metallo-depent_PP-like"/>
</dbReference>
<sequence>MNNSSSPSGRLGGVMKPYAIISDIHGNSRALEAVLEDIQQRGINAIINLGDFFFGALEPEKVAAQLREHPMLCITGNTDREILEAVADPSAKRKPGMDRVVADLSEGSLEWMRSLPQTTTADGVFFVCHGTPESDNEYLLEKVTPNGVFVYNDEDLIAKTANIKEQVILCGHSHVNRVIWLSNGKIILNPGSVGLPAYLGTGKHRFAMESNSPHAKYAIVTVGDEGEINIEQVLCTYDWDAASEAAKANGNTDAARFLLYGRMPKDLRVD</sequence>
<dbReference type="Proteomes" id="UP000244168">
    <property type="component" value="Unassembled WGS sequence"/>
</dbReference>
<gene>
    <name evidence="3" type="ORF">C8P68_106203</name>
</gene>
<dbReference type="PANTHER" id="PTHR42850:SF2">
    <property type="entry name" value="BLL5683 PROTEIN"/>
    <property type="match status" value="1"/>
</dbReference>
<dbReference type="Pfam" id="PF12850">
    <property type="entry name" value="Metallophos_2"/>
    <property type="match status" value="1"/>
</dbReference>
<dbReference type="EMBL" id="QAOQ01000006">
    <property type="protein sequence ID" value="PTQ94989.1"/>
    <property type="molecule type" value="Genomic_DNA"/>
</dbReference>
<reference evidence="3 4" key="1">
    <citation type="submission" date="2018-04" db="EMBL/GenBank/DDBJ databases">
        <title>Genomic Encyclopedia of Archaeal and Bacterial Type Strains, Phase II (KMG-II): from individual species to whole genera.</title>
        <authorList>
            <person name="Goeker M."/>
        </authorList>
    </citation>
    <scope>NUCLEOTIDE SEQUENCE [LARGE SCALE GENOMIC DNA]</scope>
    <source>
        <strain evidence="3 4">DSM 26809</strain>
    </source>
</reference>
<dbReference type="OrthoDB" id="9813918at2"/>
<organism evidence="3 4">
    <name type="scientific">Mucilaginibacter yixingensis</name>
    <dbReference type="NCBI Taxonomy" id="1295612"/>
    <lineage>
        <taxon>Bacteria</taxon>
        <taxon>Pseudomonadati</taxon>
        <taxon>Bacteroidota</taxon>
        <taxon>Sphingobacteriia</taxon>
        <taxon>Sphingobacteriales</taxon>
        <taxon>Sphingobacteriaceae</taxon>
        <taxon>Mucilaginibacter</taxon>
    </lineage>
</organism>
<proteinExistence type="inferred from homology"/>